<evidence type="ECO:0000313" key="2">
    <source>
        <dbReference type="Proteomes" id="UP001064489"/>
    </source>
</evidence>
<evidence type="ECO:0000313" key="1">
    <source>
        <dbReference type="EMBL" id="KAI9184699.1"/>
    </source>
</evidence>
<organism evidence="1 2">
    <name type="scientific">Acer negundo</name>
    <name type="common">Box elder</name>
    <dbReference type="NCBI Taxonomy" id="4023"/>
    <lineage>
        <taxon>Eukaryota</taxon>
        <taxon>Viridiplantae</taxon>
        <taxon>Streptophyta</taxon>
        <taxon>Embryophyta</taxon>
        <taxon>Tracheophyta</taxon>
        <taxon>Spermatophyta</taxon>
        <taxon>Magnoliopsida</taxon>
        <taxon>eudicotyledons</taxon>
        <taxon>Gunneridae</taxon>
        <taxon>Pentapetalae</taxon>
        <taxon>rosids</taxon>
        <taxon>malvids</taxon>
        <taxon>Sapindales</taxon>
        <taxon>Sapindaceae</taxon>
        <taxon>Hippocastanoideae</taxon>
        <taxon>Acereae</taxon>
        <taxon>Acer</taxon>
    </lineage>
</organism>
<accession>A0AAD5NW20</accession>
<keyword evidence="2" id="KW-1185">Reference proteome</keyword>
<dbReference type="AlphaFoldDB" id="A0AAD5NW20"/>
<proteinExistence type="predicted"/>
<name>A0AAD5NW20_ACENE</name>
<dbReference type="Proteomes" id="UP001064489">
    <property type="component" value="Chromosome 3"/>
</dbReference>
<protein>
    <submittedName>
        <fullName evidence="1">Uncharacterized protein</fullName>
    </submittedName>
</protein>
<reference evidence="1" key="1">
    <citation type="journal article" date="2022" name="Plant J.">
        <title>Strategies of tolerance reflected in two North American maple genomes.</title>
        <authorList>
            <person name="McEvoy S.L."/>
            <person name="Sezen U.U."/>
            <person name="Trouern-Trend A."/>
            <person name="McMahon S.M."/>
            <person name="Schaberg P.G."/>
            <person name="Yang J."/>
            <person name="Wegrzyn J.L."/>
            <person name="Swenson N.G."/>
        </authorList>
    </citation>
    <scope>NUCLEOTIDE SEQUENCE</scope>
    <source>
        <strain evidence="1">91603</strain>
    </source>
</reference>
<reference evidence="1" key="2">
    <citation type="submission" date="2023-02" db="EMBL/GenBank/DDBJ databases">
        <authorList>
            <person name="Swenson N.G."/>
            <person name="Wegrzyn J.L."/>
            <person name="Mcevoy S.L."/>
        </authorList>
    </citation>
    <scope>NUCLEOTIDE SEQUENCE</scope>
    <source>
        <strain evidence="1">91603</strain>
        <tissue evidence="1">Leaf</tissue>
    </source>
</reference>
<comment type="caution">
    <text evidence="1">The sequence shown here is derived from an EMBL/GenBank/DDBJ whole genome shotgun (WGS) entry which is preliminary data.</text>
</comment>
<sequence length="238" mass="26871">MLPYNLRCPASVLIEDGRLGFKISMMEEPNPVTGEWIESHLGLVSVSQQGNSNYLPKKVRSDICSHQEELGHRNSAKRCQAKAYRQMVFQYKKVGAQRKEKVFHQKRGDLDKRTDRSNQINQSNHNSWKVVISPKMAKEVAYRAEVERWVGNESKLDPIEVEVRPSSKSNSLSSEDESIPLIQMKGSDKACGNSPTNLVLLDQVAGEDFCVYANSMFKGGYRPKVSQFGSLEGRVFES</sequence>
<dbReference type="EMBL" id="JAJSOW010000100">
    <property type="protein sequence ID" value="KAI9184699.1"/>
    <property type="molecule type" value="Genomic_DNA"/>
</dbReference>
<gene>
    <name evidence="1" type="ORF">LWI28_000095</name>
</gene>